<feature type="transmembrane region" description="Helical" evidence="8">
    <location>
        <begin position="294"/>
        <end position="312"/>
    </location>
</feature>
<feature type="transmembrane region" description="Helical" evidence="8">
    <location>
        <begin position="79"/>
        <end position="98"/>
    </location>
</feature>
<evidence type="ECO:0000259" key="9">
    <source>
        <dbReference type="Pfam" id="PF12832"/>
    </source>
</evidence>
<feature type="transmembrane region" description="Helical" evidence="8">
    <location>
        <begin position="45"/>
        <end position="67"/>
    </location>
</feature>
<feature type="transmembrane region" description="Helical" evidence="8">
    <location>
        <begin position="238"/>
        <end position="257"/>
    </location>
</feature>
<dbReference type="Proteomes" id="UP000252357">
    <property type="component" value="Unassembled WGS sequence"/>
</dbReference>
<protein>
    <recommendedName>
        <fullName evidence="9">Major facilitator superfamily associated domain-containing protein</fullName>
    </recommendedName>
</protein>
<sequence length="388" mass="43321">MKQLLQLPGATALVAFFTLYFAYIGMFAPYFPLYLDARGLSAAEIGLMLSVLQGVRIVGPWLWAWVADHTGQPARIMQASLAISLLFFVGLYVFAGWWPMLCLLVGFTLFSSGQVPLSEVLTRQVLAQHYDQYGRLRLFGSIGFIVAVWAVGPALDYWGIETLPHWIVACFLVLLWVNMKLPRAIVDHAALPTASFWAQLCQPGVAWFMLSATLMVAAHSCLYTYFSLYLDSLGYRKSLIGFLWGVGVVAEVMLFYGQHHLLQRYAGSLLLTLCFGACVLRWLLVAWAGEWLTVLLFAQVLHALTFALHHTLTMRQLQRWFHGRTAARGQALYASLAYGVGATCGGLLCTYWWTSYSHSTVFLMSAMVALLGALALWFSLLTLSKESR</sequence>
<dbReference type="SUPFAM" id="SSF103473">
    <property type="entry name" value="MFS general substrate transporter"/>
    <property type="match status" value="1"/>
</dbReference>
<keyword evidence="3" id="KW-1003">Cell membrane</keyword>
<dbReference type="InterPro" id="IPR024989">
    <property type="entry name" value="MFS_assoc_dom"/>
</dbReference>
<feature type="transmembrane region" description="Helical" evidence="8">
    <location>
        <begin position="12"/>
        <end position="33"/>
    </location>
</feature>
<comment type="subcellular location">
    <subcellularLocation>
        <location evidence="1">Cell inner membrane</location>
        <topology evidence="1">Multi-pass membrane protein</topology>
    </subcellularLocation>
</comment>
<gene>
    <name evidence="10" type="ORF">DU000_03785</name>
</gene>
<evidence type="ECO:0000256" key="8">
    <source>
        <dbReference type="SAM" id="Phobius"/>
    </source>
</evidence>
<name>A0A368L8F0_9BURK</name>
<accession>A0A368L8F0</accession>
<evidence type="ECO:0000256" key="5">
    <source>
        <dbReference type="ARBA" id="ARBA00022692"/>
    </source>
</evidence>
<dbReference type="AlphaFoldDB" id="A0A368L8F0"/>
<dbReference type="Pfam" id="PF12832">
    <property type="entry name" value="MFS_1_like"/>
    <property type="match status" value="1"/>
</dbReference>
<proteinExistence type="predicted"/>
<keyword evidence="2" id="KW-0813">Transport</keyword>
<feature type="domain" description="Major facilitator superfamily associated" evidence="9">
    <location>
        <begin position="13"/>
        <end position="363"/>
    </location>
</feature>
<dbReference type="NCBIfam" id="NF037955">
    <property type="entry name" value="mfs"/>
    <property type="match status" value="1"/>
</dbReference>
<evidence type="ECO:0000313" key="11">
    <source>
        <dbReference type="Proteomes" id="UP000252357"/>
    </source>
</evidence>
<keyword evidence="6 8" id="KW-1133">Transmembrane helix</keyword>
<dbReference type="PIRSF" id="PIRSF004925">
    <property type="entry name" value="HcaT"/>
    <property type="match status" value="1"/>
</dbReference>
<evidence type="ECO:0000313" key="10">
    <source>
        <dbReference type="EMBL" id="RCS59832.1"/>
    </source>
</evidence>
<evidence type="ECO:0000256" key="1">
    <source>
        <dbReference type="ARBA" id="ARBA00004429"/>
    </source>
</evidence>
<dbReference type="Gene3D" id="1.20.1250.20">
    <property type="entry name" value="MFS general substrate transporter like domains"/>
    <property type="match status" value="2"/>
</dbReference>
<dbReference type="GO" id="GO:0005886">
    <property type="term" value="C:plasma membrane"/>
    <property type="evidence" value="ECO:0007669"/>
    <property type="project" value="UniProtKB-SubCell"/>
</dbReference>
<evidence type="ECO:0000256" key="7">
    <source>
        <dbReference type="ARBA" id="ARBA00023136"/>
    </source>
</evidence>
<feature type="transmembrane region" description="Helical" evidence="8">
    <location>
        <begin position="360"/>
        <end position="383"/>
    </location>
</feature>
<dbReference type="OrthoDB" id="8639149at2"/>
<evidence type="ECO:0000256" key="4">
    <source>
        <dbReference type="ARBA" id="ARBA00022519"/>
    </source>
</evidence>
<dbReference type="InterPro" id="IPR036259">
    <property type="entry name" value="MFS_trans_sf"/>
</dbReference>
<evidence type="ECO:0000256" key="2">
    <source>
        <dbReference type="ARBA" id="ARBA00022448"/>
    </source>
</evidence>
<keyword evidence="7 8" id="KW-0472">Membrane</keyword>
<dbReference type="GO" id="GO:0030395">
    <property type="term" value="F:lactose binding"/>
    <property type="evidence" value="ECO:0007669"/>
    <property type="project" value="TreeGrafter"/>
</dbReference>
<keyword evidence="5 8" id="KW-0812">Transmembrane</keyword>
<dbReference type="InterPro" id="IPR026032">
    <property type="entry name" value="HcaT-like"/>
</dbReference>
<keyword evidence="4" id="KW-0997">Cell inner membrane</keyword>
<comment type="caution">
    <text evidence="10">The sequence shown here is derived from an EMBL/GenBank/DDBJ whole genome shotgun (WGS) entry which is preliminary data.</text>
</comment>
<feature type="transmembrane region" description="Helical" evidence="8">
    <location>
        <begin position="205"/>
        <end position="226"/>
    </location>
</feature>
<reference evidence="10 11" key="1">
    <citation type="journal article" date="2018" name="Int. J. Syst. Evol. Microbiol.">
        <title>Parvibium lacunae gen. nov., sp. nov., a new member of the family Alcaligenaceae isolated from a freshwater pond.</title>
        <authorList>
            <person name="Chen W.M."/>
            <person name="Xie P.B."/>
            <person name="Hsu M.Y."/>
            <person name="Sheu S.Y."/>
        </authorList>
    </citation>
    <scope>NUCLEOTIDE SEQUENCE [LARGE SCALE GENOMIC DNA]</scope>
    <source>
        <strain evidence="10 11">KMB9</strain>
    </source>
</reference>
<dbReference type="RefSeq" id="WP_114401979.1">
    <property type="nucleotide sequence ID" value="NZ_QPGB01000001.1"/>
</dbReference>
<feature type="transmembrane region" description="Helical" evidence="8">
    <location>
        <begin position="134"/>
        <end position="151"/>
    </location>
</feature>
<dbReference type="GO" id="GO:0015528">
    <property type="term" value="F:lactose:proton symporter activity"/>
    <property type="evidence" value="ECO:0007669"/>
    <property type="project" value="TreeGrafter"/>
</dbReference>
<feature type="transmembrane region" description="Helical" evidence="8">
    <location>
        <begin position="332"/>
        <end position="354"/>
    </location>
</feature>
<organism evidence="10 11">
    <name type="scientific">Parvibium lacunae</name>
    <dbReference type="NCBI Taxonomy" id="1888893"/>
    <lineage>
        <taxon>Bacteria</taxon>
        <taxon>Pseudomonadati</taxon>
        <taxon>Pseudomonadota</taxon>
        <taxon>Betaproteobacteria</taxon>
        <taxon>Burkholderiales</taxon>
        <taxon>Alcaligenaceae</taxon>
        <taxon>Parvibium</taxon>
    </lineage>
</organism>
<dbReference type="PANTHER" id="PTHR23522">
    <property type="entry name" value="BLL5896 PROTEIN"/>
    <property type="match status" value="1"/>
</dbReference>
<dbReference type="PANTHER" id="PTHR23522:SF10">
    <property type="entry name" value="3-PHENYLPROPIONIC ACID TRANSPORTER-RELATED"/>
    <property type="match status" value="1"/>
</dbReference>
<dbReference type="EMBL" id="QPGB01000001">
    <property type="protein sequence ID" value="RCS59832.1"/>
    <property type="molecule type" value="Genomic_DNA"/>
</dbReference>
<evidence type="ECO:0000256" key="3">
    <source>
        <dbReference type="ARBA" id="ARBA00022475"/>
    </source>
</evidence>
<keyword evidence="11" id="KW-1185">Reference proteome</keyword>
<evidence type="ECO:0000256" key="6">
    <source>
        <dbReference type="ARBA" id="ARBA00022989"/>
    </source>
</evidence>